<gene>
    <name evidence="1" type="ORF">DZ860_17170</name>
</gene>
<dbReference type="AlphaFoldDB" id="A0A3A6QZ14"/>
<evidence type="ECO:0000313" key="1">
    <source>
        <dbReference type="EMBL" id="RJX68427.1"/>
    </source>
</evidence>
<organism evidence="1 2">
    <name type="scientific">Vibrio sinensis</name>
    <dbReference type="NCBI Taxonomy" id="2302434"/>
    <lineage>
        <taxon>Bacteria</taxon>
        <taxon>Pseudomonadati</taxon>
        <taxon>Pseudomonadota</taxon>
        <taxon>Gammaproteobacteria</taxon>
        <taxon>Vibrionales</taxon>
        <taxon>Vibrionaceae</taxon>
        <taxon>Vibrio</taxon>
    </lineage>
</organism>
<accession>A0A3A6QZ14</accession>
<keyword evidence="2" id="KW-1185">Reference proteome</keyword>
<name>A0A3A6QZ14_9VIBR</name>
<dbReference type="InterPro" id="IPR025293">
    <property type="entry name" value="YfiR/HmsC-like"/>
</dbReference>
<dbReference type="OrthoDB" id="9803365at2"/>
<sequence length="172" mass="19424">MVGSDASIMKSLLIMITLLLAPFQVLAADMAHKLAFVNKSLPFVQWPENLTNIGFCAAVSDEQWPQFSLLNSLSVKGKPLIVERVERSNNLATCDVLYLGDISVLELEYWSQKMAQLPIYSVCESWRCARENVMVGLGVEGGRLYFEFNVRVMKRAGLILDSRFLRLARTLY</sequence>
<dbReference type="EMBL" id="QVMU01000020">
    <property type="protein sequence ID" value="RJX68427.1"/>
    <property type="molecule type" value="Genomic_DNA"/>
</dbReference>
<protein>
    <submittedName>
        <fullName evidence="1">YfiR family protein</fullName>
    </submittedName>
</protein>
<dbReference type="Proteomes" id="UP000273252">
    <property type="component" value="Unassembled WGS sequence"/>
</dbReference>
<dbReference type="Pfam" id="PF13689">
    <property type="entry name" value="DUF4154"/>
    <property type="match status" value="1"/>
</dbReference>
<evidence type="ECO:0000313" key="2">
    <source>
        <dbReference type="Proteomes" id="UP000273252"/>
    </source>
</evidence>
<comment type="caution">
    <text evidence="1">The sequence shown here is derived from an EMBL/GenBank/DDBJ whole genome shotgun (WGS) entry which is preliminary data.</text>
</comment>
<reference evidence="1 2" key="1">
    <citation type="submission" date="2018-08" db="EMBL/GenBank/DDBJ databases">
        <title>Vibrio isolated from the Eastern China Marginal Seas.</title>
        <authorList>
            <person name="Li Y."/>
        </authorList>
    </citation>
    <scope>NUCLEOTIDE SEQUENCE [LARGE SCALE GENOMIC DNA]</scope>
    <source>
        <strain evidence="1 2">BEI233</strain>
    </source>
</reference>
<proteinExistence type="predicted"/>